<sequence length="303" mass="30834">MRAVRYERFGGPEVLEVVEVDEPEVRPGTVRIRVAAAGINPADRKRREGAFAGGRPLAAPATPGFEAAGTVDAVGDGVTGVEPGDEVFGFGQGTWAEVAVLDVWAPRPEAMPVLEAAATPVPVETALRALDAVRVGEGDTVVISGAAGGVGTAAIQLARARGAIVIGTASEANQEYLEALGALATTYDTGWPDRVRDLAVAEVDAALDLAGAGVIPELVALTGDAGRVVSIADFSAGDHGAQVTGSTGDRAAALAVAAAGYEDGSLRMIVEREYPLDEAVQAQEDGRAGHARGRSVLLVGARP</sequence>
<keyword evidence="4" id="KW-1185">Reference proteome</keyword>
<dbReference type="SUPFAM" id="SSF50129">
    <property type="entry name" value="GroES-like"/>
    <property type="match status" value="1"/>
</dbReference>
<evidence type="ECO:0000259" key="2">
    <source>
        <dbReference type="SMART" id="SM00829"/>
    </source>
</evidence>
<dbReference type="EMBL" id="JBHUEA010000030">
    <property type="protein sequence ID" value="MFD1722851.1"/>
    <property type="molecule type" value="Genomic_DNA"/>
</dbReference>
<dbReference type="InterPro" id="IPR051603">
    <property type="entry name" value="Zinc-ADH_QOR/CCCR"/>
</dbReference>
<evidence type="ECO:0000313" key="3">
    <source>
        <dbReference type="EMBL" id="MFD1722851.1"/>
    </source>
</evidence>
<dbReference type="InterPro" id="IPR020843">
    <property type="entry name" value="ER"/>
</dbReference>
<keyword evidence="3" id="KW-0560">Oxidoreductase</keyword>
<dbReference type="CDD" id="cd05289">
    <property type="entry name" value="MDR_like_2"/>
    <property type="match status" value="1"/>
</dbReference>
<dbReference type="Gene3D" id="3.90.180.10">
    <property type="entry name" value="Medium-chain alcohol dehydrogenases, catalytic domain"/>
    <property type="match status" value="1"/>
</dbReference>
<accession>A0ABW4LHN3</accession>
<dbReference type="Pfam" id="PF08240">
    <property type="entry name" value="ADH_N"/>
    <property type="match status" value="1"/>
</dbReference>
<dbReference type="SUPFAM" id="SSF51735">
    <property type="entry name" value="NAD(P)-binding Rossmann-fold domains"/>
    <property type="match status" value="1"/>
</dbReference>
<dbReference type="PANTHER" id="PTHR44154:SF1">
    <property type="entry name" value="QUINONE OXIDOREDUCTASE"/>
    <property type="match status" value="1"/>
</dbReference>
<dbReference type="GO" id="GO:0016491">
    <property type="term" value="F:oxidoreductase activity"/>
    <property type="evidence" value="ECO:0007669"/>
    <property type="project" value="UniProtKB-KW"/>
</dbReference>
<evidence type="ECO:0000313" key="4">
    <source>
        <dbReference type="Proteomes" id="UP001597347"/>
    </source>
</evidence>
<dbReference type="InterPro" id="IPR036291">
    <property type="entry name" value="NAD(P)-bd_dom_sf"/>
</dbReference>
<gene>
    <name evidence="3" type="ORF">ACFSBI_14955</name>
</gene>
<proteinExistence type="predicted"/>
<reference evidence="4" key="1">
    <citation type="journal article" date="2019" name="Int. J. Syst. Evol. Microbiol.">
        <title>The Global Catalogue of Microorganisms (GCM) 10K type strain sequencing project: providing services to taxonomists for standard genome sequencing and annotation.</title>
        <authorList>
            <consortium name="The Broad Institute Genomics Platform"/>
            <consortium name="The Broad Institute Genome Sequencing Center for Infectious Disease"/>
            <person name="Wu L."/>
            <person name="Ma J."/>
        </authorList>
    </citation>
    <scope>NUCLEOTIDE SEQUENCE [LARGE SCALE GENOMIC DNA]</scope>
    <source>
        <strain evidence="4">CGMCC 1.12471</strain>
    </source>
</reference>
<dbReference type="PANTHER" id="PTHR44154">
    <property type="entry name" value="QUINONE OXIDOREDUCTASE"/>
    <property type="match status" value="1"/>
</dbReference>
<evidence type="ECO:0000256" key="1">
    <source>
        <dbReference type="ARBA" id="ARBA00022857"/>
    </source>
</evidence>
<dbReference type="RefSeq" id="WP_377936316.1">
    <property type="nucleotide sequence ID" value="NZ_JBHUEA010000030.1"/>
</dbReference>
<protein>
    <submittedName>
        <fullName evidence="3">NADP-dependent oxidoreductase</fullName>
        <ecNumber evidence="3">1.-.-.-</ecNumber>
    </submittedName>
</protein>
<dbReference type="EC" id="1.-.-.-" evidence="3"/>
<dbReference type="Gene3D" id="3.40.50.720">
    <property type="entry name" value="NAD(P)-binding Rossmann-like Domain"/>
    <property type="match status" value="1"/>
</dbReference>
<dbReference type="InterPro" id="IPR011032">
    <property type="entry name" value="GroES-like_sf"/>
</dbReference>
<keyword evidence="1" id="KW-0521">NADP</keyword>
<feature type="domain" description="Enoyl reductase (ER)" evidence="2">
    <location>
        <begin position="10"/>
        <end position="297"/>
    </location>
</feature>
<name>A0ABW4LHN3_9MICO</name>
<dbReference type="InterPro" id="IPR013154">
    <property type="entry name" value="ADH-like_N"/>
</dbReference>
<dbReference type="Proteomes" id="UP001597347">
    <property type="component" value="Unassembled WGS sequence"/>
</dbReference>
<comment type="caution">
    <text evidence="3">The sequence shown here is derived from an EMBL/GenBank/DDBJ whole genome shotgun (WGS) entry which is preliminary data.</text>
</comment>
<organism evidence="3 4">
    <name type="scientific">Amnibacterium endophyticum</name>
    <dbReference type="NCBI Taxonomy" id="2109337"/>
    <lineage>
        <taxon>Bacteria</taxon>
        <taxon>Bacillati</taxon>
        <taxon>Actinomycetota</taxon>
        <taxon>Actinomycetes</taxon>
        <taxon>Micrococcales</taxon>
        <taxon>Microbacteriaceae</taxon>
        <taxon>Amnibacterium</taxon>
    </lineage>
</organism>
<dbReference type="Pfam" id="PF00107">
    <property type="entry name" value="ADH_zinc_N"/>
    <property type="match status" value="1"/>
</dbReference>
<dbReference type="InterPro" id="IPR013149">
    <property type="entry name" value="ADH-like_C"/>
</dbReference>
<dbReference type="SMART" id="SM00829">
    <property type="entry name" value="PKS_ER"/>
    <property type="match status" value="1"/>
</dbReference>